<feature type="compositionally biased region" description="Basic and acidic residues" evidence="1">
    <location>
        <begin position="215"/>
        <end position="239"/>
    </location>
</feature>
<gene>
    <name evidence="2" type="ORF">OCBIM_22021276mg</name>
</gene>
<dbReference type="AlphaFoldDB" id="A0A0L8IBV4"/>
<evidence type="ECO:0000313" key="2">
    <source>
        <dbReference type="EMBL" id="KOF98988.1"/>
    </source>
</evidence>
<proteinExistence type="predicted"/>
<name>A0A0L8IBV4_OCTBM</name>
<evidence type="ECO:0000256" key="1">
    <source>
        <dbReference type="SAM" id="MobiDB-lite"/>
    </source>
</evidence>
<dbReference type="OrthoDB" id="6133372at2759"/>
<dbReference type="EMBL" id="KQ416041">
    <property type="protein sequence ID" value="KOF98988.1"/>
    <property type="molecule type" value="Genomic_DNA"/>
</dbReference>
<feature type="region of interest" description="Disordered" evidence="1">
    <location>
        <begin position="294"/>
        <end position="315"/>
    </location>
</feature>
<feature type="compositionally biased region" description="Basic and acidic residues" evidence="1">
    <location>
        <begin position="77"/>
        <end position="94"/>
    </location>
</feature>
<feature type="region of interest" description="Disordered" evidence="1">
    <location>
        <begin position="215"/>
        <end position="243"/>
    </location>
</feature>
<accession>A0A0L8IBV4</accession>
<organism evidence="2">
    <name type="scientific">Octopus bimaculoides</name>
    <name type="common">California two-spotted octopus</name>
    <dbReference type="NCBI Taxonomy" id="37653"/>
    <lineage>
        <taxon>Eukaryota</taxon>
        <taxon>Metazoa</taxon>
        <taxon>Spiralia</taxon>
        <taxon>Lophotrochozoa</taxon>
        <taxon>Mollusca</taxon>
        <taxon>Cephalopoda</taxon>
        <taxon>Coleoidea</taxon>
        <taxon>Octopodiformes</taxon>
        <taxon>Octopoda</taxon>
        <taxon>Incirrata</taxon>
        <taxon>Octopodidae</taxon>
        <taxon>Octopus</taxon>
    </lineage>
</organism>
<sequence>MSIASTPVINLFLFYRPRKEERRAKSASVVFELRISKKNSKITSLIPKSGAKSGKQPSPGSQIPPPSTGIPKPKGKSSKEEKVKVPSAVRDHSKGGHTQLLAPSLSNRQSSKSSRQNLNIHQPPPPPLPDEGQLSQQLLSIPSDNVTAKDGYDSHVYRDGDLPCLVNSPTIRQVAAVQGQNIRCLSPTTMVGKTGIPGKSNSHYVEVTVPAVGYESERSSSHRHQQSRDKDLSSAERSDAISQSVNVVKPTRSLTPNSFPPVAKVDGNTQTNLSALQRQAIKKLDTVKENSLVGDDNQSQEHHSNSHCQNEGYPSHANNYEELIAAEKPTPSSTNSPRLGVKILSSQLAKPANNVAIVQPRHGEKIETTFDTEVRTETVSKSGKETLILEKDNKETTFIDDAGETMDIKPMPPIMRAMPYGYFRGYVGTSSNKNFHIPGISVPTSLYAGGGSGGGGSGSSRLSMNRSYMDQGGYYSSGSIKRAMSSGGQSALESDYASDLDTYDYISGYVSDGDILRSQRCDDMGSGYLSEGGASLYARRLQQRFREGMQAVKECMQKSSGILDYDR</sequence>
<reference evidence="2" key="1">
    <citation type="submission" date="2015-07" db="EMBL/GenBank/DDBJ databases">
        <title>MeaNS - Measles Nucleotide Surveillance Program.</title>
        <authorList>
            <person name="Tran T."/>
            <person name="Druce J."/>
        </authorList>
    </citation>
    <scope>NUCLEOTIDE SEQUENCE</scope>
    <source>
        <strain evidence="2">UCB-OBI-ISO-001</strain>
        <tissue evidence="2">Gonad</tissue>
    </source>
</reference>
<feature type="compositionally biased region" description="Low complexity" evidence="1">
    <location>
        <begin position="104"/>
        <end position="118"/>
    </location>
</feature>
<feature type="region of interest" description="Disordered" evidence="1">
    <location>
        <begin position="41"/>
        <end position="134"/>
    </location>
</feature>
<protein>
    <submittedName>
        <fullName evidence="2">Uncharacterized protein</fullName>
    </submittedName>
</protein>